<dbReference type="PANTHER" id="PTHR12844">
    <property type="entry name" value="CONNECTOR ENCHANCER OF KINASE SUPPRESSOR OF RAS"/>
    <property type="match status" value="1"/>
</dbReference>
<evidence type="ECO:0000256" key="1">
    <source>
        <dbReference type="SAM" id="MobiDB-lite"/>
    </source>
</evidence>
<feature type="region of interest" description="Disordered" evidence="1">
    <location>
        <begin position="47"/>
        <end position="73"/>
    </location>
</feature>
<dbReference type="Pfam" id="PF06663">
    <property type="entry name" value="CNK2_3_dom"/>
    <property type="match status" value="1"/>
</dbReference>
<dbReference type="Proteomes" id="UP001591681">
    <property type="component" value="Unassembled WGS sequence"/>
</dbReference>
<comment type="caution">
    <text evidence="3">The sequence shown here is derived from an EMBL/GenBank/DDBJ whole genome shotgun (WGS) entry which is preliminary data.</text>
</comment>
<feature type="compositionally biased region" description="Basic and acidic residues" evidence="1">
    <location>
        <begin position="121"/>
        <end position="131"/>
    </location>
</feature>
<feature type="compositionally biased region" description="Low complexity" evidence="1">
    <location>
        <begin position="139"/>
        <end position="150"/>
    </location>
</feature>
<protein>
    <recommendedName>
        <fullName evidence="2">DUF1170 domain-containing protein</fullName>
    </recommendedName>
</protein>
<keyword evidence="4" id="KW-1185">Reference proteome</keyword>
<evidence type="ECO:0000313" key="4">
    <source>
        <dbReference type="Proteomes" id="UP001591681"/>
    </source>
</evidence>
<proteinExistence type="predicted"/>
<feature type="domain" description="DUF1170" evidence="2">
    <location>
        <begin position="4"/>
        <end position="132"/>
    </location>
</feature>
<feature type="region of interest" description="Disordered" evidence="1">
    <location>
        <begin position="121"/>
        <end position="168"/>
    </location>
</feature>
<sequence length="195" mass="21926">MGFVSCDDISKYSMTKSGPKCSESLSYFLDQESGKYYSLLEGEGMPVGPEYDRSRSTGVRRREKTTTHGDLRPVSMPAEYNWMAEAKEPNMFKRGSRDSDTSLLRYLSDDKILVIKEEVEAGRECKRDTSRRSRKKSKTPSSPSYPISPSLLAPNVRLDAPPPEGMPFPLPENNTVPFYHVSLLSAWLSGAYVHT</sequence>
<organism evidence="3 4">
    <name type="scientific">Coilia grayii</name>
    <name type="common">Gray's grenadier anchovy</name>
    <dbReference type="NCBI Taxonomy" id="363190"/>
    <lineage>
        <taxon>Eukaryota</taxon>
        <taxon>Metazoa</taxon>
        <taxon>Chordata</taxon>
        <taxon>Craniata</taxon>
        <taxon>Vertebrata</taxon>
        <taxon>Euteleostomi</taxon>
        <taxon>Actinopterygii</taxon>
        <taxon>Neopterygii</taxon>
        <taxon>Teleostei</taxon>
        <taxon>Clupei</taxon>
        <taxon>Clupeiformes</taxon>
        <taxon>Clupeoidei</taxon>
        <taxon>Engraulidae</taxon>
        <taxon>Coilinae</taxon>
        <taxon>Coilia</taxon>
    </lineage>
</organism>
<evidence type="ECO:0000313" key="3">
    <source>
        <dbReference type="EMBL" id="KAL2077770.1"/>
    </source>
</evidence>
<dbReference type="InterPro" id="IPR051566">
    <property type="entry name" value="CNKSR"/>
</dbReference>
<name>A0ABD1IU54_9TELE</name>
<dbReference type="AlphaFoldDB" id="A0ABD1IU54"/>
<accession>A0ABD1IU54</accession>
<dbReference type="EMBL" id="JBHFQA010000024">
    <property type="protein sequence ID" value="KAL2077770.1"/>
    <property type="molecule type" value="Genomic_DNA"/>
</dbReference>
<dbReference type="PANTHER" id="PTHR12844:SF12">
    <property type="entry name" value="CONNECTOR ENHANCER OF KINASE SUPPRESSOR OF RAS 2"/>
    <property type="match status" value="1"/>
</dbReference>
<dbReference type="InterPro" id="IPR010599">
    <property type="entry name" value="CNK2/3_dom"/>
</dbReference>
<evidence type="ECO:0000259" key="2">
    <source>
        <dbReference type="Pfam" id="PF06663"/>
    </source>
</evidence>
<reference evidence="3 4" key="1">
    <citation type="submission" date="2024-09" db="EMBL/GenBank/DDBJ databases">
        <title>A chromosome-level genome assembly of Gray's grenadier anchovy, Coilia grayii.</title>
        <authorList>
            <person name="Fu Z."/>
        </authorList>
    </citation>
    <scope>NUCLEOTIDE SEQUENCE [LARGE SCALE GENOMIC DNA]</scope>
    <source>
        <strain evidence="3">G4</strain>
        <tissue evidence="3">Muscle</tissue>
    </source>
</reference>
<gene>
    <name evidence="3" type="ORF">ACEWY4_027274</name>
</gene>